<dbReference type="PANTHER" id="PTHR43130">
    <property type="entry name" value="ARAC-FAMILY TRANSCRIPTIONAL REGULATOR"/>
    <property type="match status" value="1"/>
</dbReference>
<dbReference type="Pfam" id="PF01965">
    <property type="entry name" value="DJ-1_PfpI"/>
    <property type="match status" value="1"/>
</dbReference>
<evidence type="ECO:0000259" key="3">
    <source>
        <dbReference type="Pfam" id="PF01965"/>
    </source>
</evidence>
<comment type="caution">
    <text evidence="4">The sequence shown here is derived from an EMBL/GenBank/DDBJ whole genome shotgun (WGS) entry which is preliminary data.</text>
</comment>
<sequence>MRASTFATALAALPTGFAMLATPKLSNLTATPKHFGIVLFPGYQALDVFGPLDILNSFSMLFDQTMQLSIISADLEPVSTIPKPVSTIPKPSGKMNMTHGTFGQKLVPTHTFKQVLANGGQCGASSAAPAAVGHPHARQAGHAGMEKNSTAPGAPGPIEVLIIPGGSGTRQALTEEIDFVKQMYPKVKQIISVCTGATLLSRAGVLDGRSATSNKRSWDWVVSTGPNVNWKREARWVVDGNIWSSSGISAGMDVTYAWMADTYGEDVADYQSKSLEYERWTDASRDPFANIWA</sequence>
<dbReference type="EMBL" id="JAADJZ010000008">
    <property type="protein sequence ID" value="KAF2873142.1"/>
    <property type="molecule type" value="Genomic_DNA"/>
</dbReference>
<feature type="chain" id="PRO_5028800295" evidence="2">
    <location>
        <begin position="19"/>
        <end position="293"/>
    </location>
</feature>
<protein>
    <submittedName>
        <fullName evidence="4">Class I glutamine amidotransferase-like protein</fullName>
    </submittedName>
</protein>
<dbReference type="InterPro" id="IPR002818">
    <property type="entry name" value="DJ-1/PfpI"/>
</dbReference>
<dbReference type="AlphaFoldDB" id="A0A7C8MH50"/>
<evidence type="ECO:0000256" key="2">
    <source>
        <dbReference type="SAM" id="SignalP"/>
    </source>
</evidence>
<keyword evidence="2" id="KW-0732">Signal</keyword>
<dbReference type="PANTHER" id="PTHR43130:SF15">
    <property type="entry name" value="THIJ_PFPI FAMILY PROTEIN (AFU_ORTHOLOGUE AFUA_5G14240)"/>
    <property type="match status" value="1"/>
</dbReference>
<keyword evidence="4" id="KW-0315">Glutamine amidotransferase</keyword>
<evidence type="ECO:0000313" key="5">
    <source>
        <dbReference type="Proteomes" id="UP000481861"/>
    </source>
</evidence>
<feature type="region of interest" description="Disordered" evidence="1">
    <location>
        <begin position="127"/>
        <end position="156"/>
    </location>
</feature>
<dbReference type="OrthoDB" id="543156at2759"/>
<dbReference type="Gene3D" id="3.40.50.880">
    <property type="match status" value="1"/>
</dbReference>
<proteinExistence type="predicted"/>
<name>A0A7C8MH50_9PLEO</name>
<evidence type="ECO:0000256" key="1">
    <source>
        <dbReference type="SAM" id="MobiDB-lite"/>
    </source>
</evidence>
<dbReference type="InterPro" id="IPR029062">
    <property type="entry name" value="Class_I_gatase-like"/>
</dbReference>
<dbReference type="Proteomes" id="UP000481861">
    <property type="component" value="Unassembled WGS sequence"/>
</dbReference>
<feature type="domain" description="DJ-1/PfpI" evidence="3">
    <location>
        <begin position="155"/>
        <end position="255"/>
    </location>
</feature>
<accession>A0A7C8MH50</accession>
<dbReference type="InterPro" id="IPR052158">
    <property type="entry name" value="INH-QAR"/>
</dbReference>
<dbReference type="GO" id="GO:0016740">
    <property type="term" value="F:transferase activity"/>
    <property type="evidence" value="ECO:0007669"/>
    <property type="project" value="UniProtKB-KW"/>
</dbReference>
<dbReference type="SUPFAM" id="SSF52317">
    <property type="entry name" value="Class I glutamine amidotransferase-like"/>
    <property type="match status" value="1"/>
</dbReference>
<keyword evidence="4" id="KW-0808">Transferase</keyword>
<feature type="signal peptide" evidence="2">
    <location>
        <begin position="1"/>
        <end position="18"/>
    </location>
</feature>
<dbReference type="CDD" id="cd03139">
    <property type="entry name" value="GATase1_PfpI_2"/>
    <property type="match status" value="1"/>
</dbReference>
<gene>
    <name evidence="4" type="ORF">BDV95DRAFT_627899</name>
</gene>
<reference evidence="4 5" key="1">
    <citation type="submission" date="2020-01" db="EMBL/GenBank/DDBJ databases">
        <authorList>
            <consortium name="DOE Joint Genome Institute"/>
            <person name="Haridas S."/>
            <person name="Albert R."/>
            <person name="Binder M."/>
            <person name="Bloem J."/>
            <person name="Labutti K."/>
            <person name="Salamov A."/>
            <person name="Andreopoulos B."/>
            <person name="Baker S.E."/>
            <person name="Barry K."/>
            <person name="Bills G."/>
            <person name="Bluhm B.H."/>
            <person name="Cannon C."/>
            <person name="Castanera R."/>
            <person name="Culley D.E."/>
            <person name="Daum C."/>
            <person name="Ezra D."/>
            <person name="Gonzalez J.B."/>
            <person name="Henrissat B."/>
            <person name="Kuo A."/>
            <person name="Liang C."/>
            <person name="Lipzen A."/>
            <person name="Lutzoni F."/>
            <person name="Magnuson J."/>
            <person name="Mondo S."/>
            <person name="Nolan M."/>
            <person name="Ohm R."/>
            <person name="Pangilinan J."/>
            <person name="Park H.-J.H."/>
            <person name="Ramirez L."/>
            <person name="Alfaro M."/>
            <person name="Sun H."/>
            <person name="Tritt A."/>
            <person name="Yoshinaga Y."/>
            <person name="Zwiers L.-H.L."/>
            <person name="Turgeon B.G."/>
            <person name="Goodwin S.B."/>
            <person name="Spatafora J.W."/>
            <person name="Crous P.W."/>
            <person name="Grigoriev I.V."/>
        </authorList>
    </citation>
    <scope>NUCLEOTIDE SEQUENCE [LARGE SCALE GENOMIC DNA]</scope>
    <source>
        <strain evidence="4 5">CBS 611.86</strain>
    </source>
</reference>
<evidence type="ECO:0000313" key="4">
    <source>
        <dbReference type="EMBL" id="KAF2873142.1"/>
    </source>
</evidence>
<organism evidence="4 5">
    <name type="scientific">Massariosphaeria phaeospora</name>
    <dbReference type="NCBI Taxonomy" id="100035"/>
    <lineage>
        <taxon>Eukaryota</taxon>
        <taxon>Fungi</taxon>
        <taxon>Dikarya</taxon>
        <taxon>Ascomycota</taxon>
        <taxon>Pezizomycotina</taxon>
        <taxon>Dothideomycetes</taxon>
        <taxon>Pleosporomycetidae</taxon>
        <taxon>Pleosporales</taxon>
        <taxon>Pleosporales incertae sedis</taxon>
        <taxon>Massariosphaeria</taxon>
    </lineage>
</organism>
<keyword evidence="5" id="KW-1185">Reference proteome</keyword>